<dbReference type="OMA" id="RQSCMAK"/>
<accession>B4JN22</accession>
<dbReference type="EMBL" id="CH916371">
    <property type="protein sequence ID" value="EDV92115.1"/>
    <property type="molecule type" value="Genomic_DNA"/>
</dbReference>
<dbReference type="eggNOG" id="ENOG502TCYJ">
    <property type="taxonomic scope" value="Eukaryota"/>
</dbReference>
<feature type="chain" id="PRO_5002809235" evidence="1">
    <location>
        <begin position="22"/>
        <end position="226"/>
    </location>
</feature>
<evidence type="ECO:0000313" key="4">
    <source>
        <dbReference type="Proteomes" id="UP000001070"/>
    </source>
</evidence>
<feature type="signal peptide" evidence="1">
    <location>
        <begin position="1"/>
        <end position="21"/>
    </location>
</feature>
<evidence type="ECO:0000256" key="1">
    <source>
        <dbReference type="SAM" id="SignalP"/>
    </source>
</evidence>
<dbReference type="InParanoid" id="B4JN22"/>
<feature type="domain" description="Protein TsetseEP" evidence="2">
    <location>
        <begin position="86"/>
        <end position="204"/>
    </location>
</feature>
<sequence>MKLIIGSIVCLCLCLASVGYAQPLSQSSFSLPAPLDAQVYTVVDEMQNIGENTAKELAHQFQEIVVEPQHELEAAIDQVEARRVDSPQCVAVQDDRIDGIVGNAHVELHECGLSAAHDSAEIASDVNHATQQLVFGGYSLGRTYNKCQRYKNSVLRQSCMAKFYVQGTIYLVNARSSIKTIKKSTNERIPAVFVDSNACTHVASQKAVVALDDVNADIDACIAKAR</sequence>
<proteinExistence type="predicted"/>
<keyword evidence="1" id="KW-0732">Signal</keyword>
<reference evidence="3 4" key="1">
    <citation type="journal article" date="2007" name="Nature">
        <title>Evolution of genes and genomes on the Drosophila phylogeny.</title>
        <authorList>
            <consortium name="Drosophila 12 Genomes Consortium"/>
            <person name="Clark A.G."/>
            <person name="Eisen M.B."/>
            <person name="Smith D.R."/>
            <person name="Bergman C.M."/>
            <person name="Oliver B."/>
            <person name="Markow T.A."/>
            <person name="Kaufman T.C."/>
            <person name="Kellis M."/>
            <person name="Gelbart W."/>
            <person name="Iyer V.N."/>
            <person name="Pollard D.A."/>
            <person name="Sackton T.B."/>
            <person name="Larracuente A.M."/>
            <person name="Singh N.D."/>
            <person name="Abad J.P."/>
            <person name="Abt D.N."/>
            <person name="Adryan B."/>
            <person name="Aguade M."/>
            <person name="Akashi H."/>
            <person name="Anderson W.W."/>
            <person name="Aquadro C.F."/>
            <person name="Ardell D.H."/>
            <person name="Arguello R."/>
            <person name="Artieri C.G."/>
            <person name="Barbash D.A."/>
            <person name="Barker D."/>
            <person name="Barsanti P."/>
            <person name="Batterham P."/>
            <person name="Batzoglou S."/>
            <person name="Begun D."/>
            <person name="Bhutkar A."/>
            <person name="Blanco E."/>
            <person name="Bosak S.A."/>
            <person name="Bradley R.K."/>
            <person name="Brand A.D."/>
            <person name="Brent M.R."/>
            <person name="Brooks A.N."/>
            <person name="Brown R.H."/>
            <person name="Butlin R.K."/>
            <person name="Caggese C."/>
            <person name="Calvi B.R."/>
            <person name="Bernardo de Carvalho A."/>
            <person name="Caspi A."/>
            <person name="Castrezana S."/>
            <person name="Celniker S.E."/>
            <person name="Chang J.L."/>
            <person name="Chapple C."/>
            <person name="Chatterji S."/>
            <person name="Chinwalla A."/>
            <person name="Civetta A."/>
            <person name="Clifton S.W."/>
            <person name="Comeron J.M."/>
            <person name="Costello J.C."/>
            <person name="Coyne J.A."/>
            <person name="Daub J."/>
            <person name="David R.G."/>
            <person name="Delcher A.L."/>
            <person name="Delehaunty K."/>
            <person name="Do C.B."/>
            <person name="Ebling H."/>
            <person name="Edwards K."/>
            <person name="Eickbush T."/>
            <person name="Evans J.D."/>
            <person name="Filipski A."/>
            <person name="Findeiss S."/>
            <person name="Freyhult E."/>
            <person name="Fulton L."/>
            <person name="Fulton R."/>
            <person name="Garcia A.C."/>
            <person name="Gardiner A."/>
            <person name="Garfield D.A."/>
            <person name="Garvin B.E."/>
            <person name="Gibson G."/>
            <person name="Gilbert D."/>
            <person name="Gnerre S."/>
            <person name="Godfrey J."/>
            <person name="Good R."/>
            <person name="Gotea V."/>
            <person name="Gravely B."/>
            <person name="Greenberg A.J."/>
            <person name="Griffiths-Jones S."/>
            <person name="Gross S."/>
            <person name="Guigo R."/>
            <person name="Gustafson E.A."/>
            <person name="Haerty W."/>
            <person name="Hahn M.W."/>
            <person name="Halligan D.L."/>
            <person name="Halpern A.L."/>
            <person name="Halter G.M."/>
            <person name="Han M.V."/>
            <person name="Heger A."/>
            <person name="Hillier L."/>
            <person name="Hinrichs A.S."/>
            <person name="Holmes I."/>
            <person name="Hoskins R.A."/>
            <person name="Hubisz M.J."/>
            <person name="Hultmark D."/>
            <person name="Huntley M.A."/>
            <person name="Jaffe D.B."/>
            <person name="Jagadeeshan S."/>
            <person name="Jeck W.R."/>
            <person name="Johnson J."/>
            <person name="Jones C.D."/>
            <person name="Jordan W.C."/>
            <person name="Karpen G.H."/>
            <person name="Kataoka E."/>
            <person name="Keightley P.D."/>
            <person name="Kheradpour P."/>
            <person name="Kirkness E.F."/>
            <person name="Koerich L.B."/>
            <person name="Kristiansen K."/>
            <person name="Kudrna D."/>
            <person name="Kulathinal R.J."/>
            <person name="Kumar S."/>
            <person name="Kwok R."/>
            <person name="Lander E."/>
            <person name="Langley C.H."/>
            <person name="Lapoint R."/>
            <person name="Lazzaro B.P."/>
            <person name="Lee S.J."/>
            <person name="Levesque L."/>
            <person name="Li R."/>
            <person name="Lin C.F."/>
            <person name="Lin M.F."/>
            <person name="Lindblad-Toh K."/>
            <person name="Llopart A."/>
            <person name="Long M."/>
            <person name="Low L."/>
            <person name="Lozovsky E."/>
            <person name="Lu J."/>
            <person name="Luo M."/>
            <person name="Machado C.A."/>
            <person name="Makalowski W."/>
            <person name="Marzo M."/>
            <person name="Matsuda M."/>
            <person name="Matzkin L."/>
            <person name="McAllister B."/>
            <person name="McBride C.S."/>
            <person name="McKernan B."/>
            <person name="McKernan K."/>
            <person name="Mendez-Lago M."/>
            <person name="Minx P."/>
            <person name="Mollenhauer M.U."/>
            <person name="Montooth K."/>
            <person name="Mount S.M."/>
            <person name="Mu X."/>
            <person name="Myers E."/>
            <person name="Negre B."/>
            <person name="Newfeld S."/>
            <person name="Nielsen R."/>
            <person name="Noor M.A."/>
            <person name="O'Grady P."/>
            <person name="Pachter L."/>
            <person name="Papaceit M."/>
            <person name="Parisi M.J."/>
            <person name="Parisi M."/>
            <person name="Parts L."/>
            <person name="Pedersen J.S."/>
            <person name="Pesole G."/>
            <person name="Phillippy A.M."/>
            <person name="Ponting C.P."/>
            <person name="Pop M."/>
            <person name="Porcelli D."/>
            <person name="Powell J.R."/>
            <person name="Prohaska S."/>
            <person name="Pruitt K."/>
            <person name="Puig M."/>
            <person name="Quesneville H."/>
            <person name="Ram K.R."/>
            <person name="Rand D."/>
            <person name="Rasmussen M.D."/>
            <person name="Reed L.K."/>
            <person name="Reenan R."/>
            <person name="Reily A."/>
            <person name="Remington K.A."/>
            <person name="Rieger T.T."/>
            <person name="Ritchie M.G."/>
            <person name="Robin C."/>
            <person name="Rogers Y.H."/>
            <person name="Rohde C."/>
            <person name="Rozas J."/>
            <person name="Rubenfield M.J."/>
            <person name="Ruiz A."/>
            <person name="Russo S."/>
            <person name="Salzberg S.L."/>
            <person name="Sanchez-Gracia A."/>
            <person name="Saranga D.J."/>
            <person name="Sato H."/>
            <person name="Schaeffer S.W."/>
            <person name="Schatz M.C."/>
            <person name="Schlenke T."/>
            <person name="Schwartz R."/>
            <person name="Segarra C."/>
            <person name="Singh R.S."/>
            <person name="Sirot L."/>
            <person name="Sirota M."/>
            <person name="Sisneros N.B."/>
            <person name="Smith C.D."/>
            <person name="Smith T.F."/>
            <person name="Spieth J."/>
            <person name="Stage D.E."/>
            <person name="Stark A."/>
            <person name="Stephan W."/>
            <person name="Strausberg R.L."/>
            <person name="Strempel S."/>
            <person name="Sturgill D."/>
            <person name="Sutton G."/>
            <person name="Sutton G.G."/>
            <person name="Tao W."/>
            <person name="Teichmann S."/>
            <person name="Tobari Y.N."/>
            <person name="Tomimura Y."/>
            <person name="Tsolas J.M."/>
            <person name="Valente V.L."/>
            <person name="Venter E."/>
            <person name="Venter J.C."/>
            <person name="Vicario S."/>
            <person name="Vieira F.G."/>
            <person name="Vilella A.J."/>
            <person name="Villasante A."/>
            <person name="Walenz B."/>
            <person name="Wang J."/>
            <person name="Wasserman M."/>
            <person name="Watts T."/>
            <person name="Wilson D."/>
            <person name="Wilson R.K."/>
            <person name="Wing R.A."/>
            <person name="Wolfner M.F."/>
            <person name="Wong A."/>
            <person name="Wong G.K."/>
            <person name="Wu C.I."/>
            <person name="Wu G."/>
            <person name="Yamamoto D."/>
            <person name="Yang H.P."/>
            <person name="Yang S.P."/>
            <person name="Yorke J.A."/>
            <person name="Yoshida K."/>
            <person name="Zdobnov E."/>
            <person name="Zhang P."/>
            <person name="Zhang Y."/>
            <person name="Zimin A.V."/>
            <person name="Baldwin J."/>
            <person name="Abdouelleil A."/>
            <person name="Abdulkadir J."/>
            <person name="Abebe A."/>
            <person name="Abera B."/>
            <person name="Abreu J."/>
            <person name="Acer S.C."/>
            <person name="Aftuck L."/>
            <person name="Alexander A."/>
            <person name="An P."/>
            <person name="Anderson E."/>
            <person name="Anderson S."/>
            <person name="Arachi H."/>
            <person name="Azer M."/>
            <person name="Bachantsang P."/>
            <person name="Barry A."/>
            <person name="Bayul T."/>
            <person name="Berlin A."/>
            <person name="Bessette D."/>
            <person name="Bloom T."/>
            <person name="Blye J."/>
            <person name="Boguslavskiy L."/>
            <person name="Bonnet C."/>
            <person name="Boukhgalter B."/>
            <person name="Bourzgui I."/>
            <person name="Brown A."/>
            <person name="Cahill P."/>
            <person name="Channer S."/>
            <person name="Cheshatsang Y."/>
            <person name="Chuda L."/>
            <person name="Citroen M."/>
            <person name="Collymore A."/>
            <person name="Cooke P."/>
            <person name="Costello M."/>
            <person name="D'Aco K."/>
            <person name="Daza R."/>
            <person name="De Haan G."/>
            <person name="DeGray S."/>
            <person name="DeMaso C."/>
            <person name="Dhargay N."/>
            <person name="Dooley K."/>
            <person name="Dooley E."/>
            <person name="Doricent M."/>
            <person name="Dorje P."/>
            <person name="Dorjee K."/>
            <person name="Dupes A."/>
            <person name="Elong R."/>
            <person name="Falk J."/>
            <person name="Farina A."/>
            <person name="Faro S."/>
            <person name="Ferguson D."/>
            <person name="Fisher S."/>
            <person name="Foley C.D."/>
            <person name="Franke A."/>
            <person name="Friedrich D."/>
            <person name="Gadbois L."/>
            <person name="Gearin G."/>
            <person name="Gearin C.R."/>
            <person name="Giannoukos G."/>
            <person name="Goode T."/>
            <person name="Graham J."/>
            <person name="Grandbois E."/>
            <person name="Grewal S."/>
            <person name="Gyaltsen K."/>
            <person name="Hafez N."/>
            <person name="Hagos B."/>
            <person name="Hall J."/>
            <person name="Henson C."/>
            <person name="Hollinger A."/>
            <person name="Honan T."/>
            <person name="Huard M.D."/>
            <person name="Hughes L."/>
            <person name="Hurhula B."/>
            <person name="Husby M.E."/>
            <person name="Kamat A."/>
            <person name="Kanga B."/>
            <person name="Kashin S."/>
            <person name="Khazanovich D."/>
            <person name="Kisner P."/>
            <person name="Lance K."/>
            <person name="Lara M."/>
            <person name="Lee W."/>
            <person name="Lennon N."/>
            <person name="Letendre F."/>
            <person name="LeVine R."/>
            <person name="Lipovsky A."/>
            <person name="Liu X."/>
            <person name="Liu J."/>
            <person name="Liu S."/>
            <person name="Lokyitsang T."/>
            <person name="Lokyitsang Y."/>
            <person name="Lubonja R."/>
            <person name="Lui A."/>
            <person name="MacDonald P."/>
            <person name="Magnisalis V."/>
            <person name="Maru K."/>
            <person name="Matthews C."/>
            <person name="McCusker W."/>
            <person name="McDonough S."/>
            <person name="Mehta T."/>
            <person name="Meldrim J."/>
            <person name="Meneus L."/>
            <person name="Mihai O."/>
            <person name="Mihalev A."/>
            <person name="Mihova T."/>
            <person name="Mittelman R."/>
            <person name="Mlenga V."/>
            <person name="Montmayeur A."/>
            <person name="Mulrain L."/>
            <person name="Navidi A."/>
            <person name="Naylor J."/>
            <person name="Negash T."/>
            <person name="Nguyen T."/>
            <person name="Nguyen N."/>
            <person name="Nicol R."/>
            <person name="Norbu C."/>
            <person name="Norbu N."/>
            <person name="Novod N."/>
            <person name="O'Neill B."/>
            <person name="Osman S."/>
            <person name="Markiewicz E."/>
            <person name="Oyono O.L."/>
            <person name="Patti C."/>
            <person name="Phunkhang P."/>
            <person name="Pierre F."/>
            <person name="Priest M."/>
            <person name="Raghuraman S."/>
            <person name="Rege F."/>
            <person name="Reyes R."/>
            <person name="Rise C."/>
            <person name="Rogov P."/>
            <person name="Ross K."/>
            <person name="Ryan E."/>
            <person name="Settipalli S."/>
            <person name="Shea T."/>
            <person name="Sherpa N."/>
            <person name="Shi L."/>
            <person name="Shih D."/>
            <person name="Sparrow T."/>
            <person name="Spaulding J."/>
            <person name="Stalker J."/>
            <person name="Stange-Thomann N."/>
            <person name="Stavropoulos S."/>
            <person name="Stone C."/>
            <person name="Strader C."/>
            <person name="Tesfaye S."/>
            <person name="Thomson T."/>
            <person name="Thoulutsang Y."/>
            <person name="Thoulutsang D."/>
            <person name="Topham K."/>
            <person name="Topping I."/>
            <person name="Tsamla T."/>
            <person name="Vassiliev H."/>
            <person name="Vo A."/>
            <person name="Wangchuk T."/>
            <person name="Wangdi T."/>
            <person name="Weiand M."/>
            <person name="Wilkinson J."/>
            <person name="Wilson A."/>
            <person name="Yadav S."/>
            <person name="Young G."/>
            <person name="Yu Q."/>
            <person name="Zembek L."/>
            <person name="Zhong D."/>
            <person name="Zimmer A."/>
            <person name="Zwirko Z."/>
            <person name="Jaffe D.B."/>
            <person name="Alvarez P."/>
            <person name="Brockman W."/>
            <person name="Butler J."/>
            <person name="Chin C."/>
            <person name="Gnerre S."/>
            <person name="Grabherr M."/>
            <person name="Kleber M."/>
            <person name="Mauceli E."/>
            <person name="MacCallum I."/>
        </authorList>
    </citation>
    <scope>NUCLEOTIDE SEQUENCE [LARGE SCALE GENOMIC DNA]</scope>
    <source>
        <strain evidence="4">Tucson 15287-2541.00</strain>
    </source>
</reference>
<evidence type="ECO:0000259" key="2">
    <source>
        <dbReference type="Pfam" id="PF05267"/>
    </source>
</evidence>
<dbReference type="OrthoDB" id="8005239at2759"/>
<dbReference type="HOGENOM" id="CLU_1262707_0_0_1"/>
<dbReference type="AlphaFoldDB" id="B4JN22"/>
<dbReference type="PhylomeDB" id="B4JN22"/>
<gene>
    <name evidence="3" type="primary">Dgri\GH24734</name>
    <name evidence="3" type="ORF">Dgri_GH24734</name>
</gene>
<keyword evidence="4" id="KW-1185">Reference proteome</keyword>
<dbReference type="KEGG" id="dgr:6565732"/>
<protein>
    <submittedName>
        <fullName evidence="3">GH24734</fullName>
    </submittedName>
</protein>
<evidence type="ECO:0000313" key="3">
    <source>
        <dbReference type="EMBL" id="EDV92115.1"/>
    </source>
</evidence>
<dbReference type="FunCoup" id="B4JN22">
    <property type="interactions" value="1"/>
</dbReference>
<organism evidence="4">
    <name type="scientific">Drosophila grimshawi</name>
    <name type="common">Hawaiian fruit fly</name>
    <name type="synonym">Idiomyia grimshawi</name>
    <dbReference type="NCBI Taxonomy" id="7222"/>
    <lineage>
        <taxon>Eukaryota</taxon>
        <taxon>Metazoa</taxon>
        <taxon>Ecdysozoa</taxon>
        <taxon>Arthropoda</taxon>
        <taxon>Hexapoda</taxon>
        <taxon>Insecta</taxon>
        <taxon>Pterygota</taxon>
        <taxon>Neoptera</taxon>
        <taxon>Endopterygota</taxon>
        <taxon>Diptera</taxon>
        <taxon>Brachycera</taxon>
        <taxon>Muscomorpha</taxon>
        <taxon>Ephydroidea</taxon>
        <taxon>Drosophilidae</taxon>
        <taxon>Drosophila</taxon>
        <taxon>Hawaiian Drosophila</taxon>
    </lineage>
</organism>
<dbReference type="Proteomes" id="UP000001070">
    <property type="component" value="Unassembled WGS sequence"/>
</dbReference>
<dbReference type="InterPro" id="IPR007931">
    <property type="entry name" value="TsetseEP"/>
</dbReference>
<dbReference type="Pfam" id="PF05267">
    <property type="entry name" value="DUF725"/>
    <property type="match status" value="1"/>
</dbReference>
<name>B4JN22_DROGR</name>